<organism evidence="15 16">
    <name type="scientific">Spizellomyces punctatus (strain DAOM BR117)</name>
    <dbReference type="NCBI Taxonomy" id="645134"/>
    <lineage>
        <taxon>Eukaryota</taxon>
        <taxon>Fungi</taxon>
        <taxon>Fungi incertae sedis</taxon>
        <taxon>Chytridiomycota</taxon>
        <taxon>Chytridiomycota incertae sedis</taxon>
        <taxon>Chytridiomycetes</taxon>
        <taxon>Spizellomycetales</taxon>
        <taxon>Spizellomycetaceae</taxon>
        <taxon>Spizellomyces</taxon>
    </lineage>
</organism>
<keyword evidence="10" id="KW-0805">Transcription regulation</keyword>
<keyword evidence="9" id="KW-0156">Chromatin regulator</keyword>
<dbReference type="FunFam" id="1.10.10.2150:FF:000001">
    <property type="entry name" value="Ribosomal RNA-processing protein 8"/>
    <property type="match status" value="1"/>
</dbReference>
<keyword evidence="6 13" id="KW-0489">Methyltransferase</keyword>
<comment type="function">
    <text evidence="13">S-adenosyl-L-methionine-dependent methyltransferase that specifically methylates the N(1) position of adenine in helix 25.1 in 25S rRNA. Required both for ribosomal 40S and 60S subunits biogenesis. Required for efficient pre-rRNA cleavage at site A2.</text>
</comment>
<dbReference type="GeneID" id="27691574"/>
<dbReference type="GO" id="GO:0006325">
    <property type="term" value="P:chromatin organization"/>
    <property type="evidence" value="ECO:0007669"/>
    <property type="project" value="UniProtKB-KW"/>
</dbReference>
<evidence type="ECO:0000256" key="5">
    <source>
        <dbReference type="ARBA" id="ARBA00022552"/>
    </source>
</evidence>
<dbReference type="Gene3D" id="1.10.10.2150">
    <property type="entry name" value="Ribosomal RNA-processing protein 8, N-terminal domain"/>
    <property type="match status" value="1"/>
</dbReference>
<dbReference type="OrthoDB" id="10258825at2759"/>
<keyword evidence="12 13" id="KW-0539">Nucleus</keyword>
<feature type="region of interest" description="Disordered" evidence="14">
    <location>
        <begin position="329"/>
        <end position="354"/>
    </location>
</feature>
<dbReference type="PANTHER" id="PTHR12787">
    <property type="entry name" value="RIBOSOMAL RNA-PROCESSING PROTEIN 8"/>
    <property type="match status" value="1"/>
</dbReference>
<dbReference type="SUPFAM" id="SSF53335">
    <property type="entry name" value="S-adenosyl-L-methionine-dependent methyltransferases"/>
    <property type="match status" value="1"/>
</dbReference>
<evidence type="ECO:0000256" key="8">
    <source>
        <dbReference type="ARBA" id="ARBA00022691"/>
    </source>
</evidence>
<dbReference type="STRING" id="645134.A0A0L0H5L1"/>
<name>A0A0L0H5L1_SPIPD</name>
<keyword evidence="8 13" id="KW-0949">S-adenosyl-L-methionine</keyword>
<dbReference type="GO" id="GO:0030686">
    <property type="term" value="C:90S preribosome"/>
    <property type="evidence" value="ECO:0007669"/>
    <property type="project" value="EnsemblFungi"/>
</dbReference>
<evidence type="ECO:0000256" key="10">
    <source>
        <dbReference type="ARBA" id="ARBA00023015"/>
    </source>
</evidence>
<dbReference type="Gene3D" id="3.40.50.150">
    <property type="entry name" value="Vaccinia Virus protein VP39"/>
    <property type="match status" value="1"/>
</dbReference>
<sequence length="369" mass="41130">MAKRKNKKSKSGDTLTQSSIEGKEDANVVTSNKRPSEADRDNVQNVVKKQKLNSSQKDRLRKVLEKRSKGKPNSELASTPISKGPPKSTLKAGPLNAVREALKAGQQPKAGLIPTKQPAKPTSNLTALQEKMHKKLAGAKFRWINEILYTKESREAVKIFKEQPEMFDIYHEGFRSQTEGWPANPVDGFLAWLREKPDGTVVADMGCGDAKIARTLKAEEKKIVVHSFDLVKRCEEVVACDIAKVPLQSSSVDVVIFCLSLMGTNFMDFVLEAHRILRVNGELKIAEVISRFPDVDAFVDALSKAGFRMVRKDDSNTMFILFDFVKSSKKSVHGEKPKDGKKKRRGGGEEQTSEAIQSALLKPCMYKKR</sequence>
<evidence type="ECO:0000313" key="16">
    <source>
        <dbReference type="Proteomes" id="UP000053201"/>
    </source>
</evidence>
<proteinExistence type="inferred from homology"/>
<dbReference type="Pfam" id="PF05148">
    <property type="entry name" value="Methyltransf_8"/>
    <property type="match status" value="1"/>
</dbReference>
<dbReference type="GO" id="GO:0106142">
    <property type="term" value="F:rRNA (adenine-N1-)-methyltransferase activity"/>
    <property type="evidence" value="ECO:0007669"/>
    <property type="project" value="EnsemblFungi"/>
</dbReference>
<comment type="subcellular location">
    <subcellularLocation>
        <location evidence="1 13">Nucleus</location>
        <location evidence="1 13">Nucleolus</location>
    </subcellularLocation>
</comment>
<dbReference type="InParanoid" id="A0A0L0H5L1"/>
<evidence type="ECO:0000256" key="13">
    <source>
        <dbReference type="RuleBase" id="RU365074"/>
    </source>
</evidence>
<comment type="similarity">
    <text evidence="2 13">Belongs to the methyltransferase superfamily. RRP8 family.</text>
</comment>
<dbReference type="EC" id="2.1.1.-" evidence="13"/>
<dbReference type="VEuPathDB" id="FungiDB:SPPG_08406"/>
<reference evidence="15 16" key="1">
    <citation type="submission" date="2009-08" db="EMBL/GenBank/DDBJ databases">
        <title>The Genome Sequence of Spizellomyces punctatus strain DAOM BR117.</title>
        <authorList>
            <consortium name="The Broad Institute Genome Sequencing Platform"/>
            <person name="Russ C."/>
            <person name="Cuomo C."/>
            <person name="Shea T."/>
            <person name="Young S.K."/>
            <person name="Zeng Q."/>
            <person name="Koehrsen M."/>
            <person name="Haas B."/>
            <person name="Borodovsky M."/>
            <person name="Guigo R."/>
            <person name="Alvarado L."/>
            <person name="Berlin A."/>
            <person name="Bochicchio J."/>
            <person name="Borenstein D."/>
            <person name="Chapman S."/>
            <person name="Chen Z."/>
            <person name="Engels R."/>
            <person name="Freedman E."/>
            <person name="Gellesch M."/>
            <person name="Goldberg J."/>
            <person name="Griggs A."/>
            <person name="Gujja S."/>
            <person name="Heiman D."/>
            <person name="Hepburn T."/>
            <person name="Howarth C."/>
            <person name="Jen D."/>
            <person name="Larson L."/>
            <person name="Lewis B."/>
            <person name="Mehta T."/>
            <person name="Park D."/>
            <person name="Pearson M."/>
            <person name="Roberts A."/>
            <person name="Saif S."/>
            <person name="Shenoy N."/>
            <person name="Sisk P."/>
            <person name="Stolte C."/>
            <person name="Sykes S."/>
            <person name="Thomson T."/>
            <person name="Walk T."/>
            <person name="White J."/>
            <person name="Yandava C."/>
            <person name="Burger G."/>
            <person name="Gray M.W."/>
            <person name="Holland P.W.H."/>
            <person name="King N."/>
            <person name="Lang F.B.F."/>
            <person name="Roger A.J."/>
            <person name="Ruiz-Trillo I."/>
            <person name="Lander E."/>
            <person name="Nusbaum C."/>
        </authorList>
    </citation>
    <scope>NUCLEOTIDE SEQUENCE [LARGE SCALE GENOMIC DNA]</scope>
    <source>
        <strain evidence="15 16">DAOM BR117</strain>
    </source>
</reference>
<feature type="compositionally biased region" description="Polar residues" evidence="14">
    <location>
        <begin position="43"/>
        <end position="55"/>
    </location>
</feature>
<evidence type="ECO:0000256" key="2">
    <source>
        <dbReference type="ARBA" id="ARBA00006301"/>
    </source>
</evidence>
<dbReference type="GO" id="GO:0042273">
    <property type="term" value="P:ribosomal large subunit biogenesis"/>
    <property type="evidence" value="ECO:0007669"/>
    <property type="project" value="EnsemblFungi"/>
</dbReference>
<evidence type="ECO:0000256" key="1">
    <source>
        <dbReference type="ARBA" id="ARBA00004604"/>
    </source>
</evidence>
<feature type="region of interest" description="Disordered" evidence="14">
    <location>
        <begin position="1"/>
        <end position="92"/>
    </location>
</feature>
<evidence type="ECO:0000256" key="12">
    <source>
        <dbReference type="ARBA" id="ARBA00023242"/>
    </source>
</evidence>
<evidence type="ECO:0000256" key="14">
    <source>
        <dbReference type="SAM" id="MobiDB-lite"/>
    </source>
</evidence>
<dbReference type="AlphaFoldDB" id="A0A0L0H5L1"/>
<dbReference type="InterPro" id="IPR029063">
    <property type="entry name" value="SAM-dependent_MTases_sf"/>
</dbReference>
<evidence type="ECO:0000256" key="4">
    <source>
        <dbReference type="ARBA" id="ARBA00022491"/>
    </source>
</evidence>
<dbReference type="InterPro" id="IPR042036">
    <property type="entry name" value="RRP8_N"/>
</dbReference>
<dbReference type="PANTHER" id="PTHR12787:SF0">
    <property type="entry name" value="RIBOSOMAL RNA-PROCESSING PROTEIN 8"/>
    <property type="match status" value="1"/>
</dbReference>
<keyword evidence="4" id="KW-0678">Repressor</keyword>
<feature type="compositionally biased region" description="Basic and acidic residues" evidence="14">
    <location>
        <begin position="56"/>
        <end position="67"/>
    </location>
</feature>
<dbReference type="InterPro" id="IPR007823">
    <property type="entry name" value="RRP8"/>
</dbReference>
<dbReference type="Proteomes" id="UP000053201">
    <property type="component" value="Unassembled WGS sequence"/>
</dbReference>
<dbReference type="EMBL" id="KQ257470">
    <property type="protein sequence ID" value="KNC96254.1"/>
    <property type="molecule type" value="Genomic_DNA"/>
</dbReference>
<keyword evidence="5 13" id="KW-0698">rRNA processing</keyword>
<gene>
    <name evidence="15" type="ORF">SPPG_08406</name>
</gene>
<dbReference type="OMA" id="KWPTNPL"/>
<dbReference type="RefSeq" id="XP_016604294.1">
    <property type="nucleotide sequence ID" value="XM_016756564.1"/>
</dbReference>
<keyword evidence="16" id="KW-1185">Reference proteome</keyword>
<evidence type="ECO:0000256" key="7">
    <source>
        <dbReference type="ARBA" id="ARBA00022679"/>
    </source>
</evidence>
<dbReference type="FunFam" id="3.40.50.150:FF:000068">
    <property type="entry name" value="Ribosomal RNA-processing protein 8"/>
    <property type="match status" value="1"/>
</dbReference>
<keyword evidence="7 13" id="KW-0808">Transferase</keyword>
<evidence type="ECO:0000256" key="9">
    <source>
        <dbReference type="ARBA" id="ARBA00022853"/>
    </source>
</evidence>
<dbReference type="GO" id="GO:0005730">
    <property type="term" value="C:nucleolus"/>
    <property type="evidence" value="ECO:0007669"/>
    <property type="project" value="UniProtKB-SubCell"/>
</dbReference>
<dbReference type="eggNOG" id="KOG3045">
    <property type="taxonomic scope" value="Eukaryota"/>
</dbReference>
<evidence type="ECO:0000256" key="11">
    <source>
        <dbReference type="ARBA" id="ARBA00023163"/>
    </source>
</evidence>
<accession>A0A0L0H5L1</accession>
<keyword evidence="11" id="KW-0804">Transcription</keyword>
<evidence type="ECO:0000313" key="15">
    <source>
        <dbReference type="EMBL" id="KNC96254.1"/>
    </source>
</evidence>
<evidence type="ECO:0000256" key="3">
    <source>
        <dbReference type="ARBA" id="ARBA00020203"/>
    </source>
</evidence>
<dbReference type="FunCoup" id="A0A0L0H5L1">
    <property type="interactions" value="405"/>
</dbReference>
<evidence type="ECO:0000256" key="6">
    <source>
        <dbReference type="ARBA" id="ARBA00022603"/>
    </source>
</evidence>
<protein>
    <recommendedName>
        <fullName evidence="3 13">Ribosomal RNA-processing protein 8</fullName>
        <ecNumber evidence="13">2.1.1.-</ecNumber>
    </recommendedName>
</protein>
<dbReference type="CDD" id="cd02440">
    <property type="entry name" value="AdoMet_MTases"/>
    <property type="match status" value="1"/>
</dbReference>